<organism evidence="2 3">
    <name type="scientific">Favolaschia claudopus</name>
    <dbReference type="NCBI Taxonomy" id="2862362"/>
    <lineage>
        <taxon>Eukaryota</taxon>
        <taxon>Fungi</taxon>
        <taxon>Dikarya</taxon>
        <taxon>Basidiomycota</taxon>
        <taxon>Agaricomycotina</taxon>
        <taxon>Agaricomycetes</taxon>
        <taxon>Agaricomycetidae</taxon>
        <taxon>Agaricales</taxon>
        <taxon>Marasmiineae</taxon>
        <taxon>Mycenaceae</taxon>
        <taxon>Favolaschia</taxon>
    </lineage>
</organism>
<feature type="compositionally biased region" description="Pro residues" evidence="1">
    <location>
        <begin position="112"/>
        <end position="128"/>
    </location>
</feature>
<name>A0AAW0ATG6_9AGAR</name>
<evidence type="ECO:0000256" key="1">
    <source>
        <dbReference type="SAM" id="MobiDB-lite"/>
    </source>
</evidence>
<gene>
    <name evidence="2" type="ORF">R3P38DRAFT_3203590</name>
</gene>
<feature type="region of interest" description="Disordered" evidence="1">
    <location>
        <begin position="112"/>
        <end position="132"/>
    </location>
</feature>
<evidence type="ECO:0000313" key="3">
    <source>
        <dbReference type="Proteomes" id="UP001362999"/>
    </source>
</evidence>
<dbReference type="EMBL" id="JAWWNJ010000051">
    <property type="protein sequence ID" value="KAK7016359.1"/>
    <property type="molecule type" value="Genomic_DNA"/>
</dbReference>
<comment type="caution">
    <text evidence="2">The sequence shown here is derived from an EMBL/GenBank/DDBJ whole genome shotgun (WGS) entry which is preliminary data.</text>
</comment>
<sequence length="345" mass="38007">MNSIDCLQSSAGFSESPDLTNFADFTLGSPQFSWSARFWLAGKRADWCCVPGAADSTGRVAFGIRAEQRDTRSCVRVVEALIFRKRISANLRNLRCTYVLIRYDHLSLLPPPHSPSPPLPSPATPSPSLPHHQPFQAHTCMHTFCTGNLAAGRLTTPSNSHRHVNITTSQAFKGYCARAGACARTHRASGALARDTAFAARSFDYIDFLPASSKYFCNGDFAAGRQIPPLQTHSAVFAPNVSRERHLEPLFTGNSAAGRQKRPSRLKPAGFPQASQAPQLVEDAPRSGAYTFEYIEMLPASGDSARHTSNPIERLVQTSRKFKISTLPQYRRLGGLSRYKEVRRV</sequence>
<reference evidence="2 3" key="1">
    <citation type="journal article" date="2024" name="J Genomics">
        <title>Draft genome sequencing and assembly of Favolaschia claudopus CIRM-BRFM 2984 isolated from oak limbs.</title>
        <authorList>
            <person name="Navarro D."/>
            <person name="Drula E."/>
            <person name="Chaduli D."/>
            <person name="Cazenave R."/>
            <person name="Ahrendt S."/>
            <person name="Wang J."/>
            <person name="Lipzen A."/>
            <person name="Daum C."/>
            <person name="Barry K."/>
            <person name="Grigoriev I.V."/>
            <person name="Favel A."/>
            <person name="Rosso M.N."/>
            <person name="Martin F."/>
        </authorList>
    </citation>
    <scope>NUCLEOTIDE SEQUENCE [LARGE SCALE GENOMIC DNA]</scope>
    <source>
        <strain evidence="2 3">CIRM-BRFM 2984</strain>
    </source>
</reference>
<feature type="region of interest" description="Disordered" evidence="1">
    <location>
        <begin position="253"/>
        <end position="275"/>
    </location>
</feature>
<dbReference type="AlphaFoldDB" id="A0AAW0ATG6"/>
<protein>
    <submittedName>
        <fullName evidence="2">Uncharacterized protein</fullName>
    </submittedName>
</protein>
<keyword evidence="3" id="KW-1185">Reference proteome</keyword>
<accession>A0AAW0ATG6</accession>
<dbReference type="Proteomes" id="UP001362999">
    <property type="component" value="Unassembled WGS sequence"/>
</dbReference>
<evidence type="ECO:0000313" key="2">
    <source>
        <dbReference type="EMBL" id="KAK7016359.1"/>
    </source>
</evidence>
<proteinExistence type="predicted"/>